<dbReference type="Proteomes" id="UP000825890">
    <property type="component" value="Unassembled WGS sequence"/>
</dbReference>
<feature type="region of interest" description="Disordered" evidence="1">
    <location>
        <begin position="106"/>
        <end position="127"/>
    </location>
</feature>
<reference evidence="3 4" key="1">
    <citation type="submission" date="2021-01" db="EMBL/GenBank/DDBJ databases">
        <title>Cercospora kikuchii MAFF 305040 whole genome shotgun sequence.</title>
        <authorList>
            <person name="Kashiwa T."/>
            <person name="Suzuki T."/>
        </authorList>
    </citation>
    <scope>NUCLEOTIDE SEQUENCE [LARGE SCALE GENOMIC DNA]</scope>
    <source>
        <strain evidence="3 4">MAFF 305040</strain>
    </source>
</reference>
<accession>A0A9P3FHQ3</accession>
<protein>
    <recommendedName>
        <fullName evidence="2">Fe2OG dioxygenase domain-containing protein</fullName>
    </recommendedName>
</protein>
<evidence type="ECO:0000313" key="4">
    <source>
        <dbReference type="Proteomes" id="UP000825890"/>
    </source>
</evidence>
<evidence type="ECO:0000313" key="3">
    <source>
        <dbReference type="EMBL" id="GIZ44507.1"/>
    </source>
</evidence>
<dbReference type="AlphaFoldDB" id="A0A9P3FHQ3"/>
<dbReference type="PANTHER" id="PTHR33099">
    <property type="entry name" value="FE2OG DIOXYGENASE DOMAIN-CONTAINING PROTEIN"/>
    <property type="match status" value="1"/>
</dbReference>
<feature type="region of interest" description="Disordered" evidence="1">
    <location>
        <begin position="491"/>
        <end position="512"/>
    </location>
</feature>
<dbReference type="InterPro" id="IPR005123">
    <property type="entry name" value="Oxoglu/Fe-dep_dioxygenase_dom"/>
</dbReference>
<evidence type="ECO:0000259" key="2">
    <source>
        <dbReference type="PROSITE" id="PS51471"/>
    </source>
</evidence>
<name>A0A9P3FHQ3_9PEZI</name>
<organism evidence="3 4">
    <name type="scientific">Cercospora kikuchii</name>
    <dbReference type="NCBI Taxonomy" id="84275"/>
    <lineage>
        <taxon>Eukaryota</taxon>
        <taxon>Fungi</taxon>
        <taxon>Dikarya</taxon>
        <taxon>Ascomycota</taxon>
        <taxon>Pezizomycotina</taxon>
        <taxon>Dothideomycetes</taxon>
        <taxon>Dothideomycetidae</taxon>
        <taxon>Mycosphaerellales</taxon>
        <taxon>Mycosphaerellaceae</taxon>
        <taxon>Cercospora</taxon>
    </lineage>
</organism>
<dbReference type="GeneID" id="68293279"/>
<feature type="domain" description="Fe2OG dioxygenase" evidence="2">
    <location>
        <begin position="239"/>
        <end position="345"/>
    </location>
</feature>
<dbReference type="RefSeq" id="XP_044658994.1">
    <property type="nucleotide sequence ID" value="XM_044803059.1"/>
</dbReference>
<proteinExistence type="predicted"/>
<dbReference type="Gene3D" id="2.60.120.620">
    <property type="entry name" value="q2cbj1_9rhob like domain"/>
    <property type="match status" value="1"/>
</dbReference>
<dbReference type="PROSITE" id="PS51471">
    <property type="entry name" value="FE2OG_OXY"/>
    <property type="match status" value="1"/>
</dbReference>
<gene>
    <name evidence="3" type="ORF">CKM354_000770400</name>
</gene>
<dbReference type="EMBL" id="BOLY01000004">
    <property type="protein sequence ID" value="GIZ44507.1"/>
    <property type="molecule type" value="Genomic_DNA"/>
</dbReference>
<comment type="caution">
    <text evidence="3">The sequence shown here is derived from an EMBL/GenBank/DDBJ whole genome shotgun (WGS) entry which is preliminary data.</text>
</comment>
<dbReference type="PANTHER" id="PTHR33099:SF7">
    <property type="entry name" value="MYND-TYPE DOMAIN-CONTAINING PROTEIN"/>
    <property type="match status" value="1"/>
</dbReference>
<sequence>MYMPLGRHDPRRHPPGFDSPEVIRAMAEADRRAIEGAAKAQQKAQREAQKAARIEAEKAALRPAVKLDAGRERKKLAKKPHESSLRDLSEALQKQSRKALFTCGGQMSNTQDAHSIRSERSVSSSGSEAVATKPVSIRWGADERGRTISLPITWPSDQAAYQQLIEDCVPATFGRNGQDVYDESYRRAGALGTENFMTDFCPYKAGIIDSVAQLLLPPFTGDLRSDKDMSDKRLSRGIRAELYKLNVYSGPSGMFKPHVDTPRSSSQIGSLVVCLPTAFSGGALAVRHQGHEIIHDWSSPNNNENAQQTALTIHWAAFYSDCEHEVLPVTSGHRLTLTYNLFLAPGTGLLSFGRISPPSLLDPKSLPLTNHLNSLLGVSTFLPTGGFLGIHLIHAYPHTHKDLHAFVPNMLKGADMAIYESVTAFNLHARLGPLRLLDGLVEPDLLRELESSTFNNSNNNNKTNKKSKKKYRIEAHFSSLQLANDEGYEMEEGRQLDEVPTDSSGSEGDPLEEEYGALSEKHLEHREAKRWNRMVVWVNGNLEWNDDEGSGGEGGGGGVNREVGKVYMAYGNQAELGIQYSSVAMVVRVPSWEERVEKGFGGVEEKMEEDVIVLDD</sequence>
<dbReference type="OrthoDB" id="3641688at2759"/>
<keyword evidence="4" id="KW-1185">Reference proteome</keyword>
<evidence type="ECO:0000256" key="1">
    <source>
        <dbReference type="SAM" id="MobiDB-lite"/>
    </source>
</evidence>